<evidence type="ECO:0000313" key="2">
    <source>
        <dbReference type="EMBL" id="KAJ7020651.1"/>
    </source>
</evidence>
<feature type="signal peptide" evidence="1">
    <location>
        <begin position="1"/>
        <end position="19"/>
    </location>
</feature>
<organism evidence="2 3">
    <name type="scientific">Mycena alexandri</name>
    <dbReference type="NCBI Taxonomy" id="1745969"/>
    <lineage>
        <taxon>Eukaryota</taxon>
        <taxon>Fungi</taxon>
        <taxon>Dikarya</taxon>
        <taxon>Basidiomycota</taxon>
        <taxon>Agaricomycotina</taxon>
        <taxon>Agaricomycetes</taxon>
        <taxon>Agaricomycetidae</taxon>
        <taxon>Agaricales</taxon>
        <taxon>Marasmiineae</taxon>
        <taxon>Mycenaceae</taxon>
        <taxon>Mycena</taxon>
    </lineage>
</organism>
<evidence type="ECO:0008006" key="4">
    <source>
        <dbReference type="Google" id="ProtNLM"/>
    </source>
</evidence>
<dbReference type="EMBL" id="JARJCM010000256">
    <property type="protein sequence ID" value="KAJ7020651.1"/>
    <property type="molecule type" value="Genomic_DNA"/>
</dbReference>
<dbReference type="AlphaFoldDB" id="A0AAD6S5M8"/>
<evidence type="ECO:0000313" key="3">
    <source>
        <dbReference type="Proteomes" id="UP001218188"/>
    </source>
</evidence>
<sequence length="79" mass="9110">MLGSTLYPTFLFFFSSLDASIISRSTRHTTPPSLLPVHFFPFALNIRFEVLTTPWHNPAPNPHHTRHRLKTLFPDGFFA</sequence>
<reference evidence="2" key="1">
    <citation type="submission" date="2023-03" db="EMBL/GenBank/DDBJ databases">
        <title>Massive genome expansion in bonnet fungi (Mycena s.s.) driven by repeated elements and novel gene families across ecological guilds.</title>
        <authorList>
            <consortium name="Lawrence Berkeley National Laboratory"/>
            <person name="Harder C.B."/>
            <person name="Miyauchi S."/>
            <person name="Viragh M."/>
            <person name="Kuo A."/>
            <person name="Thoen E."/>
            <person name="Andreopoulos B."/>
            <person name="Lu D."/>
            <person name="Skrede I."/>
            <person name="Drula E."/>
            <person name="Henrissat B."/>
            <person name="Morin E."/>
            <person name="Kohler A."/>
            <person name="Barry K."/>
            <person name="LaButti K."/>
            <person name="Morin E."/>
            <person name="Salamov A."/>
            <person name="Lipzen A."/>
            <person name="Mereny Z."/>
            <person name="Hegedus B."/>
            <person name="Baldrian P."/>
            <person name="Stursova M."/>
            <person name="Weitz H."/>
            <person name="Taylor A."/>
            <person name="Grigoriev I.V."/>
            <person name="Nagy L.G."/>
            <person name="Martin F."/>
            <person name="Kauserud H."/>
        </authorList>
    </citation>
    <scope>NUCLEOTIDE SEQUENCE</scope>
    <source>
        <strain evidence="2">CBHHK200</strain>
    </source>
</reference>
<evidence type="ECO:0000256" key="1">
    <source>
        <dbReference type="SAM" id="SignalP"/>
    </source>
</evidence>
<dbReference type="Proteomes" id="UP001218188">
    <property type="component" value="Unassembled WGS sequence"/>
</dbReference>
<feature type="chain" id="PRO_5042234780" description="Secreted protein" evidence="1">
    <location>
        <begin position="20"/>
        <end position="79"/>
    </location>
</feature>
<keyword evidence="1" id="KW-0732">Signal</keyword>
<proteinExistence type="predicted"/>
<protein>
    <recommendedName>
        <fullName evidence="4">Secreted protein</fullName>
    </recommendedName>
</protein>
<gene>
    <name evidence="2" type="ORF">C8F04DRAFT_1143555</name>
</gene>
<accession>A0AAD6S5M8</accession>
<comment type="caution">
    <text evidence="2">The sequence shown here is derived from an EMBL/GenBank/DDBJ whole genome shotgun (WGS) entry which is preliminary data.</text>
</comment>
<keyword evidence="3" id="KW-1185">Reference proteome</keyword>
<name>A0AAD6S5M8_9AGAR</name>